<protein>
    <submittedName>
        <fullName evidence="2">Uncharacterized protein</fullName>
    </submittedName>
</protein>
<sequence length="182" mass="20828">MRQDVVSLPLPVIKEHMSPMPDTLPVDKDGGSTQQTTGTVSEITQPNVKKHYAYVPYYNQAPKDISHQINPKNIVEGSRRRTNHPETVLLADVITYSKAMNNPRKSKHWEEAMNLEFDSLTSHNTGESVPYPKNGKVIGGMKRLTKKRNKYGEVYRYKARWVVLGNHQKHLLHYFDTWASVG</sequence>
<gene>
    <name evidence="2" type="ORF">O181_105845</name>
</gene>
<name>A0A9Q3JMG3_9BASI</name>
<dbReference type="Proteomes" id="UP000765509">
    <property type="component" value="Unassembled WGS sequence"/>
</dbReference>
<dbReference type="OrthoDB" id="1000646at2759"/>
<organism evidence="2 3">
    <name type="scientific">Austropuccinia psidii MF-1</name>
    <dbReference type="NCBI Taxonomy" id="1389203"/>
    <lineage>
        <taxon>Eukaryota</taxon>
        <taxon>Fungi</taxon>
        <taxon>Dikarya</taxon>
        <taxon>Basidiomycota</taxon>
        <taxon>Pucciniomycotina</taxon>
        <taxon>Pucciniomycetes</taxon>
        <taxon>Pucciniales</taxon>
        <taxon>Sphaerophragmiaceae</taxon>
        <taxon>Austropuccinia</taxon>
    </lineage>
</organism>
<dbReference type="EMBL" id="AVOT02078615">
    <property type="protein sequence ID" value="MBW0566130.1"/>
    <property type="molecule type" value="Genomic_DNA"/>
</dbReference>
<accession>A0A9Q3JMG3</accession>
<evidence type="ECO:0000313" key="2">
    <source>
        <dbReference type="EMBL" id="MBW0566130.1"/>
    </source>
</evidence>
<evidence type="ECO:0000313" key="3">
    <source>
        <dbReference type="Proteomes" id="UP000765509"/>
    </source>
</evidence>
<comment type="caution">
    <text evidence="2">The sequence shown here is derived from an EMBL/GenBank/DDBJ whole genome shotgun (WGS) entry which is preliminary data.</text>
</comment>
<keyword evidence="3" id="KW-1185">Reference proteome</keyword>
<reference evidence="2" key="1">
    <citation type="submission" date="2021-03" db="EMBL/GenBank/DDBJ databases">
        <title>Draft genome sequence of rust myrtle Austropuccinia psidii MF-1, a brazilian biotype.</title>
        <authorList>
            <person name="Quecine M.C."/>
            <person name="Pachon D.M.R."/>
            <person name="Bonatelli M.L."/>
            <person name="Correr F.H."/>
            <person name="Franceschini L.M."/>
            <person name="Leite T.F."/>
            <person name="Margarido G.R.A."/>
            <person name="Almeida C.A."/>
            <person name="Ferrarezi J.A."/>
            <person name="Labate C.A."/>
        </authorList>
    </citation>
    <scope>NUCLEOTIDE SEQUENCE</scope>
    <source>
        <strain evidence="2">MF-1</strain>
    </source>
</reference>
<dbReference type="AlphaFoldDB" id="A0A9Q3JMG3"/>
<evidence type="ECO:0000256" key="1">
    <source>
        <dbReference type="SAM" id="MobiDB-lite"/>
    </source>
</evidence>
<proteinExistence type="predicted"/>
<feature type="region of interest" description="Disordered" evidence="1">
    <location>
        <begin position="16"/>
        <end position="39"/>
    </location>
</feature>